<dbReference type="PANTHER" id="PTHR37308:SF1">
    <property type="entry name" value="POLYPRENYL-PHOSPHATE TRANSPORTER"/>
    <property type="match status" value="1"/>
</dbReference>
<sequence>MIELAVIIKGFIVGAFMLVPGVSGGTMCMIFGVFDRLITAVSDFFKRPKQSAAFLAQFVLGAGASFLALSGLVTTLNESFHLEVAFFVIGAIIAGIPVIYREAQIKKINIKVIIYGLLGVLLVYLLAQIPKNVFTVTEFNLSGVIIQIIAGVLGALGLVLPGISFSAMLYMMGVYNFIYGSIGDRNFLVLIPFGIGMVLGVLLLTRVLEICMKKYPTPTYMIILGFVIGSIGDIIKELEHRPAGIQWLICLVTFVFGFMCIHLMERFQKINGGEVYDSGK</sequence>
<feature type="transmembrane region" description="Helical" evidence="1">
    <location>
        <begin position="54"/>
        <end position="74"/>
    </location>
</feature>
<evidence type="ECO:0000313" key="3">
    <source>
        <dbReference type="Proteomes" id="UP001523565"/>
    </source>
</evidence>
<reference evidence="2 3" key="1">
    <citation type="journal article" date="2022" name="Genome Biol. Evol.">
        <title>Host diet, physiology and behaviors set the stage for Lachnospiraceae cladogenesis.</title>
        <authorList>
            <person name="Vera-Ponce De Leon A."/>
            <person name="Schneider M."/>
            <person name="Jahnes B.C."/>
            <person name="Sadowski V."/>
            <person name="Camuy-Velez L.A."/>
            <person name="Duan J."/>
            <person name="Sabree Z.L."/>
        </authorList>
    </citation>
    <scope>NUCLEOTIDE SEQUENCE [LARGE SCALE GENOMIC DNA]</scope>
    <source>
        <strain evidence="2 3">PAL227</strain>
    </source>
</reference>
<proteinExistence type="predicted"/>
<accession>A0ABT1EHQ9</accession>
<keyword evidence="1" id="KW-1133">Transmembrane helix</keyword>
<protein>
    <submittedName>
        <fullName evidence="2">DUF368 domain-containing protein</fullName>
    </submittedName>
</protein>
<keyword evidence="1" id="KW-0472">Membrane</keyword>
<feature type="transmembrane region" description="Helical" evidence="1">
    <location>
        <begin position="189"/>
        <end position="208"/>
    </location>
</feature>
<feature type="transmembrane region" description="Helical" evidence="1">
    <location>
        <begin position="141"/>
        <end position="160"/>
    </location>
</feature>
<keyword evidence="3" id="KW-1185">Reference proteome</keyword>
<dbReference type="PANTHER" id="PTHR37308">
    <property type="entry name" value="INTEGRAL MEMBRANE PROTEIN"/>
    <property type="match status" value="1"/>
</dbReference>
<dbReference type="Pfam" id="PF04018">
    <property type="entry name" value="VCA0040-like"/>
    <property type="match status" value="1"/>
</dbReference>
<feature type="transmembrane region" description="Helical" evidence="1">
    <location>
        <begin position="220"/>
        <end position="238"/>
    </location>
</feature>
<feature type="transmembrane region" description="Helical" evidence="1">
    <location>
        <begin position="6"/>
        <end position="34"/>
    </location>
</feature>
<dbReference type="InterPro" id="IPR007163">
    <property type="entry name" value="VCA0040-like"/>
</dbReference>
<keyword evidence="1" id="KW-0812">Transmembrane</keyword>
<comment type="caution">
    <text evidence="2">The sequence shown here is derived from an EMBL/GenBank/DDBJ whole genome shotgun (WGS) entry which is preliminary data.</text>
</comment>
<dbReference type="RefSeq" id="WP_262069118.1">
    <property type="nucleotide sequence ID" value="NZ_JAMXOC010000010.1"/>
</dbReference>
<feature type="transmembrane region" description="Helical" evidence="1">
    <location>
        <begin position="244"/>
        <end position="264"/>
    </location>
</feature>
<feature type="transmembrane region" description="Helical" evidence="1">
    <location>
        <begin position="80"/>
        <end position="100"/>
    </location>
</feature>
<evidence type="ECO:0000313" key="2">
    <source>
        <dbReference type="EMBL" id="MCP1110238.1"/>
    </source>
</evidence>
<gene>
    <name evidence="2" type="ORF">NK118_08240</name>
</gene>
<organism evidence="2 3">
    <name type="scientific">Ohessyouella blattaphilus</name>
    <dbReference type="NCBI Taxonomy" id="2949333"/>
    <lineage>
        <taxon>Bacteria</taxon>
        <taxon>Bacillati</taxon>
        <taxon>Bacillota</taxon>
        <taxon>Clostridia</taxon>
        <taxon>Lachnospirales</taxon>
        <taxon>Lachnospiraceae</taxon>
        <taxon>Ohessyouella</taxon>
    </lineage>
</organism>
<dbReference type="Proteomes" id="UP001523565">
    <property type="component" value="Unassembled WGS sequence"/>
</dbReference>
<evidence type="ECO:0000256" key="1">
    <source>
        <dbReference type="SAM" id="Phobius"/>
    </source>
</evidence>
<dbReference type="EMBL" id="JAMZFV010000010">
    <property type="protein sequence ID" value="MCP1110238.1"/>
    <property type="molecule type" value="Genomic_DNA"/>
</dbReference>
<feature type="transmembrane region" description="Helical" evidence="1">
    <location>
        <begin position="112"/>
        <end position="129"/>
    </location>
</feature>
<name>A0ABT1EHQ9_9FIRM</name>